<keyword evidence="3" id="KW-1185">Reference proteome</keyword>
<dbReference type="EMBL" id="CP046566">
    <property type="protein sequence ID" value="QGW30123.1"/>
    <property type="molecule type" value="Genomic_DNA"/>
</dbReference>
<sequence>MNAQIMALPAEPLSAFEQASLLHMREEEKLARDVYQALYAKWGLQQFSNIAASEQRHMDAVLSLLNKYNLTDPAANKQPGEFADAGLQQLYNKLVADGLQSANAALTVGATIEDLDLFDLAVAIEKSDNQDIDMVYGNLAKGSRNHMRAFNRGLQSSGITYVPQYISQTVFDSIINSAQERGMQ</sequence>
<organism evidence="2 3">
    <name type="scientific">Phnomibacter ginsenosidimutans</name>
    <dbReference type="NCBI Taxonomy" id="2676868"/>
    <lineage>
        <taxon>Bacteria</taxon>
        <taxon>Pseudomonadati</taxon>
        <taxon>Bacteroidota</taxon>
        <taxon>Chitinophagia</taxon>
        <taxon>Chitinophagales</taxon>
        <taxon>Chitinophagaceae</taxon>
        <taxon>Phnomibacter</taxon>
    </lineage>
</organism>
<dbReference type="Gene3D" id="1.20.1260.10">
    <property type="match status" value="1"/>
</dbReference>
<dbReference type="CDD" id="cd01048">
    <property type="entry name" value="Ferritin_like_AB2"/>
    <property type="match status" value="1"/>
</dbReference>
<dbReference type="Pfam" id="PF09968">
    <property type="entry name" value="DUF2202"/>
    <property type="match status" value="1"/>
</dbReference>
<proteinExistence type="predicted"/>
<evidence type="ECO:0000313" key="3">
    <source>
        <dbReference type="Proteomes" id="UP000426027"/>
    </source>
</evidence>
<dbReference type="InterPro" id="IPR012347">
    <property type="entry name" value="Ferritin-like"/>
</dbReference>
<gene>
    <name evidence="2" type="ORF">GLV81_18730</name>
</gene>
<dbReference type="InterPro" id="IPR019243">
    <property type="entry name" value="DUF2202"/>
</dbReference>
<evidence type="ECO:0000259" key="1">
    <source>
        <dbReference type="Pfam" id="PF09968"/>
    </source>
</evidence>
<dbReference type="Proteomes" id="UP000426027">
    <property type="component" value="Chromosome"/>
</dbReference>
<accession>A0A6I6GE63</accession>
<feature type="domain" description="DUF2202" evidence="1">
    <location>
        <begin position="18"/>
        <end position="177"/>
    </location>
</feature>
<dbReference type="KEGG" id="fls:GLV81_18730"/>
<dbReference type="SUPFAM" id="SSF47240">
    <property type="entry name" value="Ferritin-like"/>
    <property type="match status" value="1"/>
</dbReference>
<name>A0A6I6GE63_9BACT</name>
<protein>
    <submittedName>
        <fullName evidence="2">DUF2202 domain-containing protein</fullName>
    </submittedName>
</protein>
<evidence type="ECO:0000313" key="2">
    <source>
        <dbReference type="EMBL" id="QGW30123.1"/>
    </source>
</evidence>
<dbReference type="AlphaFoldDB" id="A0A6I6GE63"/>
<reference evidence="2 3" key="1">
    <citation type="submission" date="2019-11" db="EMBL/GenBank/DDBJ databases">
        <authorList>
            <person name="Im W.T."/>
        </authorList>
    </citation>
    <scope>NUCLEOTIDE SEQUENCE [LARGE SCALE GENOMIC DNA]</scope>
    <source>
        <strain evidence="2 3">SB-02</strain>
    </source>
</reference>
<dbReference type="InterPro" id="IPR009078">
    <property type="entry name" value="Ferritin-like_SF"/>
</dbReference>